<name>A0A8S5N3Z0_9CAUD</name>
<protein>
    <submittedName>
        <fullName evidence="1">Uncharacterized protein</fullName>
    </submittedName>
</protein>
<evidence type="ECO:0000313" key="1">
    <source>
        <dbReference type="EMBL" id="DAD89389.1"/>
    </source>
</evidence>
<sequence>MKEQLTLLDALAIISFLIGVANYDENVDQSTMSKAVQAAVDDIHKHLSIQDEKIDLLLSKLEGGQA</sequence>
<dbReference type="EMBL" id="BK015060">
    <property type="protein sequence ID" value="DAD89389.1"/>
    <property type="molecule type" value="Genomic_DNA"/>
</dbReference>
<reference evidence="1" key="1">
    <citation type="journal article" date="2021" name="Proc. Natl. Acad. Sci. U.S.A.">
        <title>A Catalog of Tens of Thousands of Viruses from Human Metagenomes Reveals Hidden Associations with Chronic Diseases.</title>
        <authorList>
            <person name="Tisza M.J."/>
            <person name="Buck C.B."/>
        </authorList>
    </citation>
    <scope>NUCLEOTIDE SEQUENCE</scope>
    <source>
        <strain evidence="1">CtiJY10</strain>
    </source>
</reference>
<accession>A0A8S5N3Z0</accession>
<proteinExistence type="predicted"/>
<organism evidence="1">
    <name type="scientific">Podoviridae sp. ctiJY10</name>
    <dbReference type="NCBI Taxonomy" id="2826572"/>
    <lineage>
        <taxon>Viruses</taxon>
        <taxon>Duplodnaviria</taxon>
        <taxon>Heunggongvirae</taxon>
        <taxon>Uroviricota</taxon>
        <taxon>Caudoviricetes</taxon>
    </lineage>
</organism>